<dbReference type="AlphaFoldDB" id="A0A5C5WWP0"/>
<dbReference type="InterPro" id="IPR029058">
    <property type="entry name" value="AB_hydrolase_fold"/>
</dbReference>
<dbReference type="InterPro" id="IPR050583">
    <property type="entry name" value="Mycobacterial_A85_antigen"/>
</dbReference>
<dbReference type="Gene3D" id="3.40.50.1820">
    <property type="entry name" value="alpha/beta hydrolase"/>
    <property type="match status" value="1"/>
</dbReference>
<dbReference type="Pfam" id="PF00756">
    <property type="entry name" value="Esterase"/>
    <property type="match status" value="1"/>
</dbReference>
<evidence type="ECO:0000313" key="2">
    <source>
        <dbReference type="Proteomes" id="UP000316598"/>
    </source>
</evidence>
<dbReference type="PANTHER" id="PTHR48098:SF1">
    <property type="entry name" value="DIACYLGLYCEROL ACYLTRANSFERASE_MYCOLYLTRANSFERASE AG85A"/>
    <property type="match status" value="1"/>
</dbReference>
<dbReference type="EMBL" id="SJPI01000001">
    <property type="protein sequence ID" value="TWT55126.1"/>
    <property type="molecule type" value="Genomic_DNA"/>
</dbReference>
<dbReference type="InterPro" id="IPR013783">
    <property type="entry name" value="Ig-like_fold"/>
</dbReference>
<dbReference type="InterPro" id="IPR000801">
    <property type="entry name" value="Esterase-like"/>
</dbReference>
<dbReference type="SUPFAM" id="SSF53474">
    <property type="entry name" value="alpha/beta-Hydrolases"/>
    <property type="match status" value="1"/>
</dbReference>
<sequence>MPIVANAQYRSNVGNPTVHADKSATFHFDGGNAQTVELVLVNETYAMENQGEGKWSFTSDPLPPGIHDYIFRVDGAEVTDKKNRWVKTWISSRNQFEVPGDTPLVTEEQAVPHGVLHSHYYRSKAAGYQRKAIVYTPPGYDPKRDQPYPLLVLCHGYGDDESAWTVTGRAHLITDNLIAAGKIEPLVIVMPHGHPEPLESKDWSDDYASRNLEKMTSDILGDLLPMVESNYLVAETAERRAIAGLSMGGGHSISTGLANPHVFAWVGAFSAAIPLDSWWDDNEIDILGDNAQQRKLFWIACGRDDFLYDKNVQFDAKLNEKGISHQFVQTEGAHNWYVWRDYLPQFLQLAFR</sequence>
<name>A0A5C5WWP0_9BACT</name>
<accession>A0A5C5WWP0</accession>
<comment type="caution">
    <text evidence="1">The sequence shown here is derived from an EMBL/GenBank/DDBJ whole genome shotgun (WGS) entry which is preliminary data.</text>
</comment>
<protein>
    <submittedName>
        <fullName evidence="1">Carbohydrate acetyl esterase/feruloyl esterase</fullName>
    </submittedName>
</protein>
<organism evidence="1 2">
    <name type="scientific">Rubripirellula amarantea</name>
    <dbReference type="NCBI Taxonomy" id="2527999"/>
    <lineage>
        <taxon>Bacteria</taxon>
        <taxon>Pseudomonadati</taxon>
        <taxon>Planctomycetota</taxon>
        <taxon>Planctomycetia</taxon>
        <taxon>Pirellulales</taxon>
        <taxon>Pirellulaceae</taxon>
        <taxon>Rubripirellula</taxon>
    </lineage>
</organism>
<proteinExistence type="predicted"/>
<dbReference type="PANTHER" id="PTHR48098">
    <property type="entry name" value="ENTEROCHELIN ESTERASE-RELATED"/>
    <property type="match status" value="1"/>
</dbReference>
<reference evidence="1 2" key="1">
    <citation type="submission" date="2019-02" db="EMBL/GenBank/DDBJ databases">
        <title>Deep-cultivation of Planctomycetes and their phenomic and genomic characterization uncovers novel biology.</title>
        <authorList>
            <person name="Wiegand S."/>
            <person name="Jogler M."/>
            <person name="Boedeker C."/>
            <person name="Pinto D."/>
            <person name="Vollmers J."/>
            <person name="Rivas-Marin E."/>
            <person name="Kohn T."/>
            <person name="Peeters S.H."/>
            <person name="Heuer A."/>
            <person name="Rast P."/>
            <person name="Oberbeckmann S."/>
            <person name="Bunk B."/>
            <person name="Jeske O."/>
            <person name="Meyerdierks A."/>
            <person name="Storesund J.E."/>
            <person name="Kallscheuer N."/>
            <person name="Luecker S."/>
            <person name="Lage O.M."/>
            <person name="Pohl T."/>
            <person name="Merkel B.J."/>
            <person name="Hornburger P."/>
            <person name="Mueller R.-W."/>
            <person name="Bruemmer F."/>
            <person name="Labrenz M."/>
            <person name="Spormann A.M."/>
            <person name="Op Den Camp H."/>
            <person name="Overmann J."/>
            <person name="Amann R."/>
            <person name="Jetten M.S.M."/>
            <person name="Mascher T."/>
            <person name="Medema M.H."/>
            <person name="Devos D.P."/>
            <person name="Kaster A.-K."/>
            <person name="Ovreas L."/>
            <person name="Rohde M."/>
            <person name="Galperin M.Y."/>
            <person name="Jogler C."/>
        </authorList>
    </citation>
    <scope>NUCLEOTIDE SEQUENCE [LARGE SCALE GENOMIC DNA]</scope>
    <source>
        <strain evidence="1 2">Pla22</strain>
    </source>
</reference>
<evidence type="ECO:0000313" key="1">
    <source>
        <dbReference type="EMBL" id="TWT55126.1"/>
    </source>
</evidence>
<gene>
    <name evidence="1" type="primary">axe1-6A_2</name>
    <name evidence="1" type="ORF">Pla22_27800</name>
</gene>
<keyword evidence="2" id="KW-1185">Reference proteome</keyword>
<dbReference type="Proteomes" id="UP000316598">
    <property type="component" value="Unassembled WGS sequence"/>
</dbReference>
<dbReference type="Gene3D" id="2.60.40.10">
    <property type="entry name" value="Immunoglobulins"/>
    <property type="match status" value="1"/>
</dbReference>
<dbReference type="GO" id="GO:0016747">
    <property type="term" value="F:acyltransferase activity, transferring groups other than amino-acyl groups"/>
    <property type="evidence" value="ECO:0007669"/>
    <property type="project" value="TreeGrafter"/>
</dbReference>